<comment type="caution">
    <text evidence="10">The sequence shown here is derived from an EMBL/GenBank/DDBJ whole genome shotgun (WGS) entry which is preliminary data.</text>
</comment>
<keyword evidence="11" id="KW-1185">Reference proteome</keyword>
<comment type="pathway">
    <text evidence="1">One-carbon metabolism; tetrahydrofolate interconversion.</text>
</comment>
<evidence type="ECO:0000256" key="1">
    <source>
        <dbReference type="ARBA" id="ARBA00004777"/>
    </source>
</evidence>
<dbReference type="EMBL" id="AGNL01012198">
    <property type="protein sequence ID" value="EJK68022.1"/>
    <property type="molecule type" value="Genomic_DNA"/>
</dbReference>
<dbReference type="InterPro" id="IPR036291">
    <property type="entry name" value="NAD(P)-bd_dom_sf"/>
</dbReference>
<dbReference type="InterPro" id="IPR046346">
    <property type="entry name" value="Aminoacid_DH-like_N_sf"/>
</dbReference>
<dbReference type="PANTHER" id="PTHR48099">
    <property type="entry name" value="C-1-TETRAHYDROFOLATE SYNTHASE, CYTOPLASMIC-RELATED"/>
    <property type="match status" value="1"/>
</dbReference>
<evidence type="ECO:0000313" key="11">
    <source>
        <dbReference type="Proteomes" id="UP000266841"/>
    </source>
</evidence>
<keyword evidence="3" id="KW-0554">One-carbon metabolism</keyword>
<evidence type="ECO:0000256" key="6">
    <source>
        <dbReference type="ARBA" id="ARBA00023002"/>
    </source>
</evidence>
<dbReference type="InterPro" id="IPR000672">
    <property type="entry name" value="THF_DH/CycHdrlase"/>
</dbReference>
<dbReference type="CDD" id="cd01080">
    <property type="entry name" value="NAD_bind_m-THF_DH_Cyclohyd"/>
    <property type="match status" value="1"/>
</dbReference>
<dbReference type="PANTHER" id="PTHR48099:SF5">
    <property type="entry name" value="C-1-TETRAHYDROFOLATE SYNTHASE, CYTOPLASMIC"/>
    <property type="match status" value="1"/>
</dbReference>
<dbReference type="InterPro" id="IPR020630">
    <property type="entry name" value="THF_DH/CycHdrlase_cat_dom"/>
</dbReference>
<dbReference type="OrthoDB" id="5126881at2759"/>
<organism evidence="10 11">
    <name type="scientific">Thalassiosira oceanica</name>
    <name type="common">Marine diatom</name>
    <dbReference type="NCBI Taxonomy" id="159749"/>
    <lineage>
        <taxon>Eukaryota</taxon>
        <taxon>Sar</taxon>
        <taxon>Stramenopiles</taxon>
        <taxon>Ochrophyta</taxon>
        <taxon>Bacillariophyta</taxon>
        <taxon>Coscinodiscophyceae</taxon>
        <taxon>Thalassiosirophycidae</taxon>
        <taxon>Thalassiosirales</taxon>
        <taxon>Thalassiosiraceae</taxon>
        <taxon>Thalassiosira</taxon>
    </lineage>
</organism>
<evidence type="ECO:0000256" key="2">
    <source>
        <dbReference type="ARBA" id="ARBA00011738"/>
    </source>
</evidence>
<keyword evidence="5" id="KW-0521">NADP</keyword>
<evidence type="ECO:0000259" key="9">
    <source>
        <dbReference type="Pfam" id="PF02882"/>
    </source>
</evidence>
<dbReference type="PROSITE" id="PS00767">
    <property type="entry name" value="THF_DHG_CYH_2"/>
    <property type="match status" value="1"/>
</dbReference>
<evidence type="ECO:0000256" key="7">
    <source>
        <dbReference type="ARBA" id="ARBA00023268"/>
    </source>
</evidence>
<dbReference type="PRINTS" id="PR00085">
    <property type="entry name" value="THFDHDRGNASE"/>
</dbReference>
<accession>K0TBY9</accession>
<gene>
    <name evidence="10" type="ORF">THAOC_10850</name>
</gene>
<dbReference type="FunFam" id="3.40.50.720:FF:000006">
    <property type="entry name" value="Bifunctional protein FolD"/>
    <property type="match status" value="1"/>
</dbReference>
<sequence length="258" mass="28174">MKQKACADCGMDSFLCTYPDDDKLNEELLLAQIKDWNEDPKVHGILVQLPLPKKIDEATILEAVLPAKDVDGLHPANAAKLFNTATHAGAAKLDWKDMTSIPFHIPCTPQGCIELLDRIGCDIEGKNAVVIGRSNLVGLPVAMLLLHRNATVTIVHSRTKSVEDVVRNADIVVAAVGRANMVTKSYLKPGCTVIDVGINSVDAPGTKRGYRLVGDVKYDEAREIAEWITPVPGGVGPMTIAMLLRNTWNSWRRTTEEK</sequence>
<dbReference type="Gene3D" id="3.40.50.10860">
    <property type="entry name" value="Leucine Dehydrogenase, chain A, domain 1"/>
    <property type="match status" value="1"/>
</dbReference>
<feature type="domain" description="Tetrahydrofolate dehydrogenase/cyclohydrolase NAD(P)-binding" evidence="9">
    <location>
        <begin position="106"/>
        <end position="253"/>
    </location>
</feature>
<keyword evidence="4" id="KW-0378">Hydrolase</keyword>
<proteinExistence type="inferred from homology"/>
<dbReference type="Proteomes" id="UP000266841">
    <property type="component" value="Unassembled WGS sequence"/>
</dbReference>
<evidence type="ECO:0000259" key="8">
    <source>
        <dbReference type="Pfam" id="PF00763"/>
    </source>
</evidence>
<dbReference type="HAMAP" id="MF_01576">
    <property type="entry name" value="THF_DHG_CYH"/>
    <property type="match status" value="1"/>
</dbReference>
<dbReference type="Gene3D" id="3.40.50.720">
    <property type="entry name" value="NAD(P)-binding Rossmann-like Domain"/>
    <property type="match status" value="1"/>
</dbReference>
<keyword evidence="6" id="KW-0560">Oxidoreductase</keyword>
<dbReference type="AlphaFoldDB" id="K0TBY9"/>
<evidence type="ECO:0000256" key="5">
    <source>
        <dbReference type="ARBA" id="ARBA00022857"/>
    </source>
</evidence>
<dbReference type="GO" id="GO:0004477">
    <property type="term" value="F:methenyltetrahydrofolate cyclohydrolase activity"/>
    <property type="evidence" value="ECO:0007669"/>
    <property type="project" value="TreeGrafter"/>
</dbReference>
<dbReference type="InterPro" id="IPR020631">
    <property type="entry name" value="THF_DH/CycHdrlase_NAD-bd_dom"/>
</dbReference>
<dbReference type="Pfam" id="PF00763">
    <property type="entry name" value="THF_DHG_CYH"/>
    <property type="match status" value="1"/>
</dbReference>
<dbReference type="InterPro" id="IPR020867">
    <property type="entry name" value="THF_DH/CycHdrlase_CS"/>
</dbReference>
<dbReference type="SUPFAM" id="SSF51735">
    <property type="entry name" value="NAD(P)-binding Rossmann-fold domains"/>
    <property type="match status" value="1"/>
</dbReference>
<keyword evidence="7" id="KW-0511">Multifunctional enzyme</keyword>
<feature type="domain" description="Tetrahydrofolate dehydrogenase/cyclohydrolase catalytic" evidence="8">
    <location>
        <begin position="1"/>
        <end position="71"/>
    </location>
</feature>
<dbReference type="GO" id="GO:0005829">
    <property type="term" value="C:cytosol"/>
    <property type="evidence" value="ECO:0007669"/>
    <property type="project" value="TreeGrafter"/>
</dbReference>
<name>K0TBY9_THAOC</name>
<dbReference type="eggNOG" id="KOG0089">
    <property type="taxonomic scope" value="Eukaryota"/>
</dbReference>
<evidence type="ECO:0000256" key="3">
    <source>
        <dbReference type="ARBA" id="ARBA00022563"/>
    </source>
</evidence>
<dbReference type="GO" id="GO:0035999">
    <property type="term" value="P:tetrahydrofolate interconversion"/>
    <property type="evidence" value="ECO:0007669"/>
    <property type="project" value="TreeGrafter"/>
</dbReference>
<evidence type="ECO:0000313" key="10">
    <source>
        <dbReference type="EMBL" id="EJK68022.1"/>
    </source>
</evidence>
<dbReference type="GO" id="GO:0004488">
    <property type="term" value="F:methylenetetrahydrofolate dehydrogenase (NADP+) activity"/>
    <property type="evidence" value="ECO:0007669"/>
    <property type="project" value="InterPro"/>
</dbReference>
<evidence type="ECO:0000256" key="4">
    <source>
        <dbReference type="ARBA" id="ARBA00022801"/>
    </source>
</evidence>
<dbReference type="OMA" id="YGCMKML"/>
<dbReference type="SUPFAM" id="SSF53223">
    <property type="entry name" value="Aminoacid dehydrogenase-like, N-terminal domain"/>
    <property type="match status" value="1"/>
</dbReference>
<reference evidence="10 11" key="1">
    <citation type="journal article" date="2012" name="Genome Biol.">
        <title>Genome and low-iron response of an oceanic diatom adapted to chronic iron limitation.</title>
        <authorList>
            <person name="Lommer M."/>
            <person name="Specht M."/>
            <person name="Roy A.S."/>
            <person name="Kraemer L."/>
            <person name="Andreson R."/>
            <person name="Gutowska M.A."/>
            <person name="Wolf J."/>
            <person name="Bergner S.V."/>
            <person name="Schilhabel M.B."/>
            <person name="Klostermeier U.C."/>
            <person name="Beiko R.G."/>
            <person name="Rosenstiel P."/>
            <person name="Hippler M."/>
            <person name="Laroche J."/>
        </authorList>
    </citation>
    <scope>NUCLEOTIDE SEQUENCE [LARGE SCALE GENOMIC DNA]</scope>
    <source>
        <strain evidence="10 11">CCMP1005</strain>
    </source>
</reference>
<dbReference type="Pfam" id="PF02882">
    <property type="entry name" value="THF_DHG_CYH_C"/>
    <property type="match status" value="1"/>
</dbReference>
<comment type="subunit">
    <text evidence="2">Homodimer.</text>
</comment>
<protein>
    <submittedName>
        <fullName evidence="10">Uncharacterized protein</fullName>
    </submittedName>
</protein>